<feature type="compositionally biased region" description="Polar residues" evidence="7">
    <location>
        <begin position="169"/>
        <end position="179"/>
    </location>
</feature>
<evidence type="ECO:0000256" key="6">
    <source>
        <dbReference type="RuleBase" id="RU000682"/>
    </source>
</evidence>
<dbReference type="CDD" id="cd00086">
    <property type="entry name" value="homeodomain"/>
    <property type="match status" value="1"/>
</dbReference>
<feature type="compositionally biased region" description="Basic and acidic residues" evidence="7">
    <location>
        <begin position="261"/>
        <end position="274"/>
    </location>
</feature>
<dbReference type="InterPro" id="IPR001356">
    <property type="entry name" value="HD"/>
</dbReference>
<feature type="region of interest" description="Disordered" evidence="7">
    <location>
        <begin position="667"/>
        <end position="693"/>
    </location>
</feature>
<evidence type="ECO:0000313" key="10">
    <source>
        <dbReference type="Proteomes" id="UP001519460"/>
    </source>
</evidence>
<proteinExistence type="predicted"/>
<feature type="compositionally biased region" description="Basic and acidic residues" evidence="7">
    <location>
        <begin position="195"/>
        <end position="205"/>
    </location>
</feature>
<feature type="region of interest" description="Disordered" evidence="7">
    <location>
        <begin position="719"/>
        <end position="768"/>
    </location>
</feature>
<accession>A0ABD0KNT7</accession>
<feature type="compositionally biased region" description="Polar residues" evidence="7">
    <location>
        <begin position="747"/>
        <end position="765"/>
    </location>
</feature>
<feature type="domain" description="Homeobox" evidence="8">
    <location>
        <begin position="367"/>
        <end position="432"/>
    </location>
</feature>
<dbReference type="SMART" id="SM00389">
    <property type="entry name" value="HOX"/>
    <property type="match status" value="1"/>
</dbReference>
<evidence type="ECO:0000256" key="2">
    <source>
        <dbReference type="ARBA" id="ARBA00023125"/>
    </source>
</evidence>
<evidence type="ECO:0000256" key="3">
    <source>
        <dbReference type="ARBA" id="ARBA00023155"/>
    </source>
</evidence>
<organism evidence="9 10">
    <name type="scientific">Batillaria attramentaria</name>
    <dbReference type="NCBI Taxonomy" id="370345"/>
    <lineage>
        <taxon>Eukaryota</taxon>
        <taxon>Metazoa</taxon>
        <taxon>Spiralia</taxon>
        <taxon>Lophotrochozoa</taxon>
        <taxon>Mollusca</taxon>
        <taxon>Gastropoda</taxon>
        <taxon>Caenogastropoda</taxon>
        <taxon>Sorbeoconcha</taxon>
        <taxon>Cerithioidea</taxon>
        <taxon>Batillariidae</taxon>
        <taxon>Batillaria</taxon>
    </lineage>
</organism>
<name>A0ABD0KNT7_9CAEN</name>
<feature type="compositionally biased region" description="Basic residues" evidence="7">
    <location>
        <begin position="469"/>
        <end position="478"/>
    </location>
</feature>
<dbReference type="Proteomes" id="UP001519460">
    <property type="component" value="Unassembled WGS sequence"/>
</dbReference>
<feature type="region of interest" description="Disordered" evidence="7">
    <location>
        <begin position="429"/>
        <end position="540"/>
    </location>
</feature>
<evidence type="ECO:0000259" key="8">
    <source>
        <dbReference type="PROSITE" id="PS50071"/>
    </source>
</evidence>
<dbReference type="Gene3D" id="1.10.10.60">
    <property type="entry name" value="Homeodomain-like"/>
    <property type="match status" value="1"/>
</dbReference>
<feature type="DNA-binding region" description="Homeobox" evidence="5">
    <location>
        <begin position="369"/>
        <end position="433"/>
    </location>
</feature>
<feature type="compositionally biased region" description="Basic and acidic residues" evidence="7">
    <location>
        <begin position="508"/>
        <end position="522"/>
    </location>
</feature>
<feature type="compositionally biased region" description="Polar residues" evidence="7">
    <location>
        <begin position="141"/>
        <end position="151"/>
    </location>
</feature>
<sequence>MPKSGFSMRDLLGLSDDDGGGRPQPASPPPMVNPAYTPETHQGRPADQGGCSASSGQPSFHSSGDNPAHHNNSSGAEADVTASFSGSEHRHDSSDDRNTTPSAQHDPETSSKQERPSGNSGIEARDVRQSFSGASEHRQDSSSADRNTTPSGIKPDHESSSTEEPGDTSYYTHQGSSHSGADRADMSATLSASEHPQDSSQDRNTLRSKKGNTSSSEEERIAYNQSHSSSNSGIEADLSASVSGSEHRQADSSDNGSTPSSKHDDENSAKEQRTFHPNYSNSSGADADVSTSFSGSDHRHDSSADSNTPSAKHDQDPFSSGPRPPTDSISTAQEAKQCLISPMESATDHHGANTPADFCPPAVKHGKGQRRQRTQYSPADLQTLEEAFQENNYPGIAAREALARTLHVSEARIQVCAGLVWFQNRRSRSRKAAHSGTQVSSKTPSSQSSSNSATSSSENTPPQPPPPSRPRRSRKRRLSSLTAEVSQPNKLHHGEERVSSAGGPSDSSDSKTPEARVFRDRPQPTARASQDDQVKPVPVASKRADHVTPFARPWECAALRPAQSNFLHQYHVMHTASPPLSGVAAPFPTNFAYNHQLAAPAYNPFFPSQPSLAQAAYLHQVYPRGVSPCADPRSFPTSSPIFHSAGYTPVENGFSPANGTFWRSAPLHSTPRLSSTPVSSKGLMEADSSSEARQGFTSMFDSTPIQQCQQASPDLFHSAAQPEATPDTNHTPAYDTDVASSVRHDGLTNTDSSGTRTDQSSSTRDPASVLKKISCDWSAYAEDDENEEIDLISL</sequence>
<feature type="compositionally biased region" description="Polar residues" evidence="7">
    <location>
        <begin position="223"/>
        <end position="233"/>
    </location>
</feature>
<dbReference type="Pfam" id="PF00046">
    <property type="entry name" value="Homeodomain"/>
    <property type="match status" value="1"/>
</dbReference>
<keyword evidence="4 5" id="KW-0539">Nucleus</keyword>
<reference evidence="9 10" key="1">
    <citation type="journal article" date="2023" name="Sci. Data">
        <title>Genome assembly of the Korean intertidal mud-creeper Batillaria attramentaria.</title>
        <authorList>
            <person name="Patra A.K."/>
            <person name="Ho P.T."/>
            <person name="Jun S."/>
            <person name="Lee S.J."/>
            <person name="Kim Y."/>
            <person name="Won Y.J."/>
        </authorList>
    </citation>
    <scope>NUCLEOTIDE SEQUENCE [LARGE SCALE GENOMIC DNA]</scope>
    <source>
        <strain evidence="9">Wonlab-2016</strain>
    </source>
</reference>
<dbReference type="GO" id="GO:0005634">
    <property type="term" value="C:nucleus"/>
    <property type="evidence" value="ECO:0007669"/>
    <property type="project" value="UniProtKB-SubCell"/>
</dbReference>
<evidence type="ECO:0000256" key="7">
    <source>
        <dbReference type="SAM" id="MobiDB-lite"/>
    </source>
</evidence>
<dbReference type="GO" id="GO:0003677">
    <property type="term" value="F:DNA binding"/>
    <property type="evidence" value="ECO:0007669"/>
    <property type="project" value="UniProtKB-UniRule"/>
</dbReference>
<comment type="caution">
    <text evidence="9">The sequence shown here is derived from an EMBL/GenBank/DDBJ whole genome shotgun (WGS) entry which is preliminary data.</text>
</comment>
<keyword evidence="3 5" id="KW-0371">Homeobox</keyword>
<dbReference type="PANTHER" id="PTHR46123:SF4">
    <property type="entry name" value="MIX-TYPE HOMEOBOX GENE 1-RELATED"/>
    <property type="match status" value="1"/>
</dbReference>
<dbReference type="AlphaFoldDB" id="A0ABD0KNT7"/>
<feature type="compositionally biased region" description="Polar residues" evidence="7">
    <location>
        <begin position="51"/>
        <end position="75"/>
    </location>
</feature>
<feature type="compositionally biased region" description="Basic and acidic residues" evidence="7">
    <location>
        <begin position="105"/>
        <end position="115"/>
    </location>
</feature>
<gene>
    <name evidence="9" type="ORF">BaRGS_00020180</name>
</gene>
<dbReference type="InterPro" id="IPR009057">
    <property type="entry name" value="Homeodomain-like_sf"/>
</dbReference>
<dbReference type="PANTHER" id="PTHR46123">
    <property type="entry name" value="MIX-TYPE HOMEOBOX GENE 1-RELATED"/>
    <property type="match status" value="1"/>
</dbReference>
<feature type="compositionally biased region" description="Polar residues" evidence="7">
    <location>
        <begin position="275"/>
        <end position="295"/>
    </location>
</feature>
<feature type="region of interest" description="Disordered" evidence="7">
    <location>
        <begin position="1"/>
        <end position="380"/>
    </location>
</feature>
<feature type="compositionally biased region" description="Low complexity" evidence="7">
    <location>
        <begin position="440"/>
        <end position="460"/>
    </location>
</feature>
<comment type="subcellular location">
    <subcellularLocation>
        <location evidence="1 5 6">Nucleus</location>
    </subcellularLocation>
</comment>
<keyword evidence="2 5" id="KW-0238">DNA-binding</keyword>
<feature type="compositionally biased region" description="Basic residues" evidence="7">
    <location>
        <begin position="364"/>
        <end position="373"/>
    </location>
</feature>
<dbReference type="SUPFAM" id="SSF46689">
    <property type="entry name" value="Homeodomain-like"/>
    <property type="match status" value="1"/>
</dbReference>
<evidence type="ECO:0000256" key="1">
    <source>
        <dbReference type="ARBA" id="ARBA00004123"/>
    </source>
</evidence>
<evidence type="ECO:0000256" key="5">
    <source>
        <dbReference type="PROSITE-ProRule" id="PRU00108"/>
    </source>
</evidence>
<keyword evidence="10" id="KW-1185">Reference proteome</keyword>
<feature type="compositionally biased region" description="Basic and acidic residues" evidence="7">
    <location>
        <begin position="87"/>
        <end position="98"/>
    </location>
</feature>
<evidence type="ECO:0000313" key="9">
    <source>
        <dbReference type="EMBL" id="KAK7488563.1"/>
    </source>
</evidence>
<dbReference type="EMBL" id="JACVVK020000149">
    <property type="protein sequence ID" value="KAK7488563.1"/>
    <property type="molecule type" value="Genomic_DNA"/>
</dbReference>
<dbReference type="PROSITE" id="PS50071">
    <property type="entry name" value="HOMEOBOX_2"/>
    <property type="match status" value="1"/>
</dbReference>
<dbReference type="InterPro" id="IPR051306">
    <property type="entry name" value="Homeobox_regulator"/>
</dbReference>
<evidence type="ECO:0000256" key="4">
    <source>
        <dbReference type="ARBA" id="ARBA00023242"/>
    </source>
</evidence>
<protein>
    <recommendedName>
        <fullName evidence="8">Homeobox domain-containing protein</fullName>
    </recommendedName>
</protein>